<protein>
    <submittedName>
        <fullName evidence="1">Uncharacterized protein</fullName>
    </submittedName>
</protein>
<dbReference type="AlphaFoldDB" id="A0A0E9SS28"/>
<proteinExistence type="predicted"/>
<name>A0A0E9SS28_ANGAN</name>
<dbReference type="EMBL" id="GBXM01064520">
    <property type="protein sequence ID" value="JAH44057.1"/>
    <property type="molecule type" value="Transcribed_RNA"/>
</dbReference>
<sequence length="33" mass="3721">MSAVKFKMGNLKDFLFHLGLCRKDTLSVSLNCC</sequence>
<reference evidence="1" key="2">
    <citation type="journal article" date="2015" name="Fish Shellfish Immunol.">
        <title>Early steps in the European eel (Anguilla anguilla)-Vibrio vulnificus interaction in the gills: Role of the RtxA13 toxin.</title>
        <authorList>
            <person name="Callol A."/>
            <person name="Pajuelo D."/>
            <person name="Ebbesson L."/>
            <person name="Teles M."/>
            <person name="MacKenzie S."/>
            <person name="Amaro C."/>
        </authorList>
    </citation>
    <scope>NUCLEOTIDE SEQUENCE</scope>
</reference>
<organism evidence="1">
    <name type="scientific">Anguilla anguilla</name>
    <name type="common">European freshwater eel</name>
    <name type="synonym">Muraena anguilla</name>
    <dbReference type="NCBI Taxonomy" id="7936"/>
    <lineage>
        <taxon>Eukaryota</taxon>
        <taxon>Metazoa</taxon>
        <taxon>Chordata</taxon>
        <taxon>Craniata</taxon>
        <taxon>Vertebrata</taxon>
        <taxon>Euteleostomi</taxon>
        <taxon>Actinopterygii</taxon>
        <taxon>Neopterygii</taxon>
        <taxon>Teleostei</taxon>
        <taxon>Anguilliformes</taxon>
        <taxon>Anguillidae</taxon>
        <taxon>Anguilla</taxon>
    </lineage>
</organism>
<accession>A0A0E9SS28</accession>
<reference evidence="1" key="1">
    <citation type="submission" date="2014-11" db="EMBL/GenBank/DDBJ databases">
        <authorList>
            <person name="Amaro Gonzalez C."/>
        </authorList>
    </citation>
    <scope>NUCLEOTIDE SEQUENCE</scope>
</reference>
<evidence type="ECO:0000313" key="1">
    <source>
        <dbReference type="EMBL" id="JAH44057.1"/>
    </source>
</evidence>